<evidence type="ECO:0000256" key="10">
    <source>
        <dbReference type="SAM" id="Phobius"/>
    </source>
</evidence>
<evidence type="ECO:0000256" key="4">
    <source>
        <dbReference type="ARBA" id="ARBA00022723"/>
    </source>
</evidence>
<dbReference type="GeneID" id="63718587"/>
<dbReference type="InterPro" id="IPR002109">
    <property type="entry name" value="Glutaredoxin"/>
</dbReference>
<gene>
    <name evidence="12" type="ORF">DCS_05944</name>
</gene>
<feature type="transmembrane region" description="Helical" evidence="10">
    <location>
        <begin position="492"/>
        <end position="517"/>
    </location>
</feature>
<feature type="transmembrane region" description="Helical" evidence="10">
    <location>
        <begin position="529"/>
        <end position="551"/>
    </location>
</feature>
<dbReference type="GO" id="GO:0044571">
    <property type="term" value="P:[2Fe-2S] cluster assembly"/>
    <property type="evidence" value="ECO:0007669"/>
    <property type="project" value="UniProtKB-ARBA"/>
</dbReference>
<dbReference type="CDD" id="cd03028">
    <property type="entry name" value="GRX_PICOT_like"/>
    <property type="match status" value="1"/>
</dbReference>
<dbReference type="GO" id="GO:0051537">
    <property type="term" value="F:2 iron, 2 sulfur cluster binding"/>
    <property type="evidence" value="ECO:0007669"/>
    <property type="project" value="UniProtKB-KW"/>
</dbReference>
<dbReference type="RefSeq" id="XP_040653346.1">
    <property type="nucleotide sequence ID" value="XM_040803242.1"/>
</dbReference>
<evidence type="ECO:0000256" key="3">
    <source>
        <dbReference type="ARBA" id="ARBA00022714"/>
    </source>
</evidence>
<dbReference type="GO" id="GO:0016020">
    <property type="term" value="C:membrane"/>
    <property type="evidence" value="ECO:0007669"/>
    <property type="project" value="UniProtKB-SubCell"/>
</dbReference>
<feature type="transmembrane region" description="Helical" evidence="10">
    <location>
        <begin position="295"/>
        <end position="315"/>
    </location>
</feature>
<dbReference type="InterPro" id="IPR050327">
    <property type="entry name" value="Proton-linked_MCT"/>
</dbReference>
<dbReference type="InterPro" id="IPR036249">
    <property type="entry name" value="Thioredoxin-like_sf"/>
</dbReference>
<reference evidence="12 13" key="1">
    <citation type="journal article" date="2016" name="Sci. Rep.">
        <title>Insights into Adaptations to a Near-Obligate Nematode Endoparasitic Lifestyle from the Finished Genome of Drechmeria coniospora.</title>
        <authorList>
            <person name="Zhang L."/>
            <person name="Zhou Z."/>
            <person name="Guo Q."/>
            <person name="Fokkens L."/>
            <person name="Miskei M."/>
            <person name="Pocsi I."/>
            <person name="Zhang W."/>
            <person name="Chen M."/>
            <person name="Wang L."/>
            <person name="Sun Y."/>
            <person name="Donzelli B.G."/>
            <person name="Gibson D.M."/>
            <person name="Nelson D.R."/>
            <person name="Luo J.G."/>
            <person name="Rep M."/>
            <person name="Liu H."/>
            <person name="Yang S."/>
            <person name="Wang J."/>
            <person name="Krasnoff S.B."/>
            <person name="Xu Y."/>
            <person name="Molnar I."/>
            <person name="Lin M."/>
        </authorList>
    </citation>
    <scope>NUCLEOTIDE SEQUENCE [LARGE SCALE GENOMIC DNA]</scope>
    <source>
        <strain evidence="12 13">ARSEF 6962</strain>
    </source>
</reference>
<dbReference type="SUPFAM" id="SSF103473">
    <property type="entry name" value="MFS general substrate transporter"/>
    <property type="match status" value="1"/>
</dbReference>
<dbReference type="InterPro" id="IPR033658">
    <property type="entry name" value="GRX_PICOT-like"/>
</dbReference>
<dbReference type="GO" id="GO:0046872">
    <property type="term" value="F:metal ion binding"/>
    <property type="evidence" value="ECO:0007669"/>
    <property type="project" value="UniProtKB-KW"/>
</dbReference>
<keyword evidence="10" id="KW-1133">Transmembrane helix</keyword>
<name>A0A151GA80_DRECN</name>
<keyword evidence="3" id="KW-0001">2Fe-2S</keyword>
<comment type="subcellular location">
    <subcellularLocation>
        <location evidence="1">Membrane</location>
        <topology evidence="1">Multi-pass membrane protein</topology>
    </subcellularLocation>
</comment>
<feature type="domain" description="Glutaredoxin" evidence="11">
    <location>
        <begin position="612"/>
        <end position="679"/>
    </location>
</feature>
<keyword evidence="4" id="KW-0479">Metal-binding</keyword>
<evidence type="ECO:0000313" key="12">
    <source>
        <dbReference type="EMBL" id="KYK53994.1"/>
    </source>
</evidence>
<comment type="caution">
    <text evidence="12">The sequence shown here is derived from an EMBL/GenBank/DDBJ whole genome shotgun (WGS) entry which is preliminary data.</text>
</comment>
<keyword evidence="13" id="KW-1185">Reference proteome</keyword>
<dbReference type="InterPro" id="IPR036259">
    <property type="entry name" value="MFS_trans_sf"/>
</dbReference>
<dbReference type="InterPro" id="IPR004480">
    <property type="entry name" value="Monothiol_GRX-rel"/>
</dbReference>
<dbReference type="PANTHER" id="PTHR11360:SF130">
    <property type="entry name" value="MAJOR FACILITATOR SUPERFAMILY (MFS) PROFILE DOMAIN-CONTAINING PROTEIN-RELATED"/>
    <property type="match status" value="1"/>
</dbReference>
<keyword evidence="6" id="KW-0411">Iron-sulfur</keyword>
<feature type="transmembrane region" description="Helical" evidence="10">
    <location>
        <begin position="399"/>
        <end position="420"/>
    </location>
</feature>
<dbReference type="NCBIfam" id="TIGR00365">
    <property type="entry name" value="Grx4 family monothiol glutaredoxin"/>
    <property type="match status" value="1"/>
</dbReference>
<dbReference type="Proteomes" id="UP000076580">
    <property type="component" value="Chromosome 03"/>
</dbReference>
<dbReference type="Gene3D" id="3.40.30.10">
    <property type="entry name" value="Glutaredoxin"/>
    <property type="match status" value="1"/>
</dbReference>
<keyword evidence="5" id="KW-0408">Iron</keyword>
<dbReference type="GO" id="GO:0022857">
    <property type="term" value="F:transmembrane transporter activity"/>
    <property type="evidence" value="ECO:0007669"/>
    <property type="project" value="InterPro"/>
</dbReference>
<evidence type="ECO:0000256" key="5">
    <source>
        <dbReference type="ARBA" id="ARBA00023004"/>
    </source>
</evidence>
<keyword evidence="10" id="KW-0812">Transmembrane</keyword>
<evidence type="ECO:0000259" key="11">
    <source>
        <dbReference type="Pfam" id="PF00462"/>
    </source>
</evidence>
<dbReference type="PROSITE" id="PS51354">
    <property type="entry name" value="GLUTAREDOXIN_2"/>
    <property type="match status" value="1"/>
</dbReference>
<feature type="transmembrane region" description="Helical" evidence="10">
    <location>
        <begin position="240"/>
        <end position="258"/>
    </location>
</feature>
<evidence type="ECO:0000256" key="6">
    <source>
        <dbReference type="ARBA" id="ARBA00023014"/>
    </source>
</evidence>
<evidence type="ECO:0000256" key="8">
    <source>
        <dbReference type="ARBA" id="ARBA00067618"/>
    </source>
</evidence>
<dbReference type="Pfam" id="PF00462">
    <property type="entry name" value="Glutaredoxin"/>
    <property type="match status" value="1"/>
</dbReference>
<evidence type="ECO:0000256" key="1">
    <source>
        <dbReference type="ARBA" id="ARBA00004141"/>
    </source>
</evidence>
<feature type="region of interest" description="Disordered" evidence="9">
    <location>
        <begin position="160"/>
        <end position="196"/>
    </location>
</feature>
<dbReference type="InParanoid" id="A0A151GA80"/>
<feature type="transmembrane region" description="Helical" evidence="10">
    <location>
        <begin position="327"/>
        <end position="346"/>
    </location>
</feature>
<dbReference type="EMBL" id="LAYC01000003">
    <property type="protein sequence ID" value="KYK53994.1"/>
    <property type="molecule type" value="Genomic_DNA"/>
</dbReference>
<comment type="similarity">
    <text evidence="2">Belongs to the major facilitator superfamily. Monocarboxylate porter (TC 2.A.1.13) family.</text>
</comment>
<dbReference type="GO" id="GO:0015036">
    <property type="term" value="F:disulfide oxidoreductase activity"/>
    <property type="evidence" value="ECO:0007669"/>
    <property type="project" value="UniProtKB-ARBA"/>
</dbReference>
<dbReference type="FunFam" id="3.40.30.10:FF:000005">
    <property type="entry name" value="Glutaredoxin 5"/>
    <property type="match status" value="1"/>
</dbReference>
<dbReference type="SUPFAM" id="SSF52833">
    <property type="entry name" value="Thioredoxin-like"/>
    <property type="match status" value="1"/>
</dbReference>
<evidence type="ECO:0000313" key="13">
    <source>
        <dbReference type="Proteomes" id="UP000076580"/>
    </source>
</evidence>
<accession>A0A151GA80</accession>
<organism evidence="12 13">
    <name type="scientific">Drechmeria coniospora</name>
    <name type="common">Nematophagous fungus</name>
    <name type="synonym">Meria coniospora</name>
    <dbReference type="NCBI Taxonomy" id="98403"/>
    <lineage>
        <taxon>Eukaryota</taxon>
        <taxon>Fungi</taxon>
        <taxon>Dikarya</taxon>
        <taxon>Ascomycota</taxon>
        <taxon>Pezizomycotina</taxon>
        <taxon>Sordariomycetes</taxon>
        <taxon>Hypocreomycetidae</taxon>
        <taxon>Hypocreales</taxon>
        <taxon>Ophiocordycipitaceae</taxon>
        <taxon>Drechmeria</taxon>
    </lineage>
</organism>
<evidence type="ECO:0000256" key="9">
    <source>
        <dbReference type="SAM" id="MobiDB-lite"/>
    </source>
</evidence>
<feature type="transmembrane region" description="Helical" evidence="10">
    <location>
        <begin position="466"/>
        <end position="486"/>
    </location>
</feature>
<keyword evidence="10" id="KW-0472">Membrane</keyword>
<dbReference type="STRING" id="98403.A0A151GA80"/>
<proteinExistence type="inferred from homology"/>
<dbReference type="AlphaFoldDB" id="A0A151GA80"/>
<dbReference type="InterPro" id="IPR011701">
    <property type="entry name" value="MFS"/>
</dbReference>
<feature type="transmembrane region" description="Helical" evidence="10">
    <location>
        <begin position="270"/>
        <end position="289"/>
    </location>
</feature>
<evidence type="ECO:0000256" key="7">
    <source>
        <dbReference type="ARBA" id="ARBA00023284"/>
    </source>
</evidence>
<dbReference type="PANTHER" id="PTHR11360">
    <property type="entry name" value="MONOCARBOXYLATE TRANSPORTER"/>
    <property type="match status" value="1"/>
</dbReference>
<evidence type="ECO:0000256" key="2">
    <source>
        <dbReference type="ARBA" id="ARBA00006727"/>
    </source>
</evidence>
<protein>
    <recommendedName>
        <fullName evidence="8">Monothiol glutaredoxin-5, mitochondrial</fullName>
    </recommendedName>
</protein>
<dbReference type="Pfam" id="PF07690">
    <property type="entry name" value="MFS_1"/>
    <property type="match status" value="1"/>
</dbReference>
<sequence>MNGSGQHRPKGAWSHRKGEYDRGRSYNITMAIINALSRTSTYELLPDGPNTCSVSGTPTERSADRQGAHRYYKGDPYFSGFSFISSSPFALGFGASDALILTCELFVTTRVRWARIVFTALDALFTIERGSHFRSRRLAACEGSFCVVMSDKSSDVEACPGAVGSSGGETKQEQRQSRLVRTKSAASWKDPGPPPDGGVRAWTQVLVGHLIIMNTWGNINSFGIYETYYVDFLGRSHADVSWIGSVQVFLVFFIGTFSGRLTDAGYFRPVFLFGTTLTLLGMFMASLSSQYWQLFLAQGICVGLGAGCLFCPALAIVSTYFSKRKMLAIGICACGSATGGLVYPAMFQQLIPVLGYGWTMRALAFTTMACLIVSNILARPRLPPYSTGPIVDLVAFTEASYALFAIGIFLVFWGVYFAFYYVSSFGVDIIGIPQNESFNLFLVLNGVGIIGRTLPAYLADRYAGPMNILLMVTVASIICAWAMMGVTTRGGLYAWTVVYGIVGNALQAMFPATLSSLTTDLKKSGVRMGMIFTIVSFSVLTGPPIAGLLITRNDGRYLYAQAFAAASMVNLLRQAARPVSRSPRQPLGFLQLRLLSDQTRGAIDKAIASAPVVLFMKGTPEMPQCGFSRGVIQILGLQGVNPHKFAAFNVLDDAELRQGIKEYSDWPTIPQLYVENEFIGGADIVQNLFKTGDLGKMFEDKGLLVEEAEQQQQQP</sequence>
<dbReference type="Gene3D" id="1.20.1250.20">
    <property type="entry name" value="MFS general substrate transporter like domains"/>
    <property type="match status" value="1"/>
</dbReference>
<keyword evidence="7" id="KW-0676">Redox-active center</keyword>
<feature type="transmembrane region" description="Helical" evidence="10">
    <location>
        <begin position="358"/>
        <end position="378"/>
    </location>
</feature>